<proteinExistence type="predicted"/>
<dbReference type="Proteomes" id="UP000663946">
    <property type="component" value="Chromosome 1"/>
</dbReference>
<evidence type="ECO:0000313" key="2">
    <source>
        <dbReference type="Proteomes" id="UP000663946"/>
    </source>
</evidence>
<organism evidence="1 2">
    <name type="scientific">Agrobacterium tumefaciens</name>
    <dbReference type="NCBI Taxonomy" id="358"/>
    <lineage>
        <taxon>Bacteria</taxon>
        <taxon>Pseudomonadati</taxon>
        <taxon>Pseudomonadota</taxon>
        <taxon>Alphaproteobacteria</taxon>
        <taxon>Hyphomicrobiales</taxon>
        <taxon>Rhizobiaceae</taxon>
        <taxon>Rhizobium/Agrobacterium group</taxon>
        <taxon>Agrobacterium</taxon>
        <taxon>Agrobacterium tumefaciens complex</taxon>
    </lineage>
</organism>
<protein>
    <submittedName>
        <fullName evidence="1">Uncharacterized protein</fullName>
    </submittedName>
</protein>
<accession>A0AAJ4MZV6</accession>
<dbReference type="AlphaFoldDB" id="A0AAJ4MZV6"/>
<sequence>MTSVLRPWLSNLPLMQQAVLMTAVRAEDGTPKHHPMKDTVRLLRRAVFVSSFSGKEFDNPWEDEGQGGSFSRPLRHNQTVESVQDAFIDARDEMSHHYYTHFMHASHIIAVHHPDAVNRRIFREIYDRMVHALHLAPETDEAMTLRLSDSSAMWKAREDRSTNCSD</sequence>
<dbReference type="EMBL" id="CP049216">
    <property type="protein sequence ID" value="QTG12385.1"/>
    <property type="molecule type" value="Genomic_DNA"/>
</dbReference>
<dbReference type="RefSeq" id="WP_333721857.1">
    <property type="nucleotide sequence ID" value="NZ_CP049216.1"/>
</dbReference>
<gene>
    <name evidence="1" type="ORF">G6M86_03620</name>
</gene>
<reference evidence="1" key="1">
    <citation type="submission" date="2020-02" db="EMBL/GenBank/DDBJ databases">
        <title>Unexpected conservation and global transmission of agrobacterial virulence plasmids.</title>
        <authorList>
            <person name="Weisberg A.J."/>
            <person name="Davis E.W. II"/>
            <person name="Tabima J.R."/>
            <person name="Belcher M.S."/>
            <person name="Miller M."/>
            <person name="Kuo C.-H."/>
            <person name="Loper J.E."/>
            <person name="Grunwald N.J."/>
            <person name="Putnam M.L."/>
            <person name="Chang J.H."/>
        </authorList>
    </citation>
    <scope>NUCLEOTIDE SEQUENCE</scope>
    <source>
        <strain evidence="1">Q15/94</strain>
    </source>
</reference>
<name>A0AAJ4MZV6_AGRTU</name>
<evidence type="ECO:0000313" key="1">
    <source>
        <dbReference type="EMBL" id="QTG12385.1"/>
    </source>
</evidence>